<gene>
    <name evidence="1" type="ORF">VCE7224_02920</name>
</gene>
<evidence type="ECO:0008006" key="3">
    <source>
        <dbReference type="Google" id="ProtNLM"/>
    </source>
</evidence>
<proteinExistence type="predicted"/>
<sequence>MRVGTSIEIIAIDSTDLKVFGEGEWKVRKLGYEKRRTSRKIHLAVE</sequence>
<keyword evidence="2" id="KW-1185">Reference proteome</keyword>
<evidence type="ECO:0000313" key="1">
    <source>
        <dbReference type="EMBL" id="SBT14158.1"/>
    </source>
</evidence>
<organism evidence="1 2">
    <name type="scientific">Vibrio celticus</name>
    <dbReference type="NCBI Taxonomy" id="446372"/>
    <lineage>
        <taxon>Bacteria</taxon>
        <taxon>Pseudomonadati</taxon>
        <taxon>Pseudomonadota</taxon>
        <taxon>Gammaproteobacteria</taxon>
        <taxon>Vibrionales</taxon>
        <taxon>Vibrionaceae</taxon>
        <taxon>Vibrio</taxon>
    </lineage>
</organism>
<evidence type="ECO:0000313" key="2">
    <source>
        <dbReference type="Proteomes" id="UP000092819"/>
    </source>
</evidence>
<dbReference type="Proteomes" id="UP000092819">
    <property type="component" value="Unassembled WGS sequence"/>
</dbReference>
<accession>A0A1C3JGI5</accession>
<dbReference type="EMBL" id="FLQZ01000063">
    <property type="protein sequence ID" value="SBT14158.1"/>
    <property type="molecule type" value="Genomic_DNA"/>
</dbReference>
<protein>
    <recommendedName>
        <fullName evidence="3">Transposase</fullName>
    </recommendedName>
</protein>
<dbReference type="AlphaFoldDB" id="A0A1C3JGI5"/>
<reference evidence="2" key="1">
    <citation type="submission" date="2016-06" db="EMBL/GenBank/DDBJ databases">
        <authorList>
            <person name="Rodrigo-Torres L."/>
            <person name="Arahal D.R."/>
        </authorList>
    </citation>
    <scope>NUCLEOTIDE SEQUENCE [LARGE SCALE GENOMIC DNA]</scope>
    <source>
        <strain evidence="2">CECT 7224</strain>
    </source>
</reference>
<name>A0A1C3JGI5_9VIBR</name>